<dbReference type="PROSITE" id="PS00316">
    <property type="entry name" value="THAUMATIN_1"/>
    <property type="match status" value="1"/>
</dbReference>
<dbReference type="InterPro" id="IPR017949">
    <property type="entry name" value="Thaumatin_CS"/>
</dbReference>
<sequence length="304" mass="31991">MHLSPLLLAPPDYCGSGQVQCNGAGAIPPASLAEFTLAPNSGKDFFDVSLVDGFYLPLSISPQGSGTCTGCPANVNAICPPELAVKEAGGGIIAWGNSDITFNFENNCLETLWLASSPSDGDLDPQNGPGTLEIFSMPDPWTGSIWVRTKCSTNSTGYFSCQTGDCGSGAEECQGPPPTYPVTLLNFNIKQNLVSYEVSLIHGHNIAVRIQPNGGSLTGAGSGPCPAVDCIQDISNICPASLVAKNKDGVYVGCYNACDALKDPKFCQDNEYSKLFKQLCNLAHTYPETIILHFTSVVGLPVTI</sequence>
<dbReference type="SMART" id="SM00205">
    <property type="entry name" value="THN"/>
    <property type="match status" value="1"/>
</dbReference>
<dbReference type="Gene3D" id="2.60.110.10">
    <property type="entry name" value="Thaumatin"/>
    <property type="match status" value="2"/>
</dbReference>
<dbReference type="EMBL" id="JAAGAX010000016">
    <property type="protein sequence ID" value="KAF2289846.1"/>
    <property type="molecule type" value="Genomic_DNA"/>
</dbReference>
<dbReference type="PROSITE" id="PS51367">
    <property type="entry name" value="THAUMATIN_2"/>
    <property type="match status" value="2"/>
</dbReference>
<dbReference type="Proteomes" id="UP000467840">
    <property type="component" value="Chromosome 8"/>
</dbReference>
<accession>A0A6A6KP52</accession>
<dbReference type="InterPro" id="IPR001938">
    <property type="entry name" value="Thaumatin"/>
</dbReference>
<evidence type="ECO:0000256" key="1">
    <source>
        <dbReference type="ARBA" id="ARBA00010607"/>
    </source>
</evidence>
<dbReference type="PRINTS" id="PR00347">
    <property type="entry name" value="THAUMATIN"/>
</dbReference>
<dbReference type="Pfam" id="PF00314">
    <property type="entry name" value="Thaumatin"/>
    <property type="match status" value="2"/>
</dbReference>
<evidence type="ECO:0000313" key="2">
    <source>
        <dbReference type="EMBL" id="KAF2289846.1"/>
    </source>
</evidence>
<dbReference type="AlphaFoldDB" id="A0A6A6KP52"/>
<gene>
    <name evidence="2" type="ORF">GH714_038888</name>
</gene>
<comment type="similarity">
    <text evidence="1">Belongs to the thaumatin family.</text>
</comment>
<proteinExistence type="inferred from homology"/>
<dbReference type="PANTHER" id="PTHR31048">
    <property type="entry name" value="OS03G0233200 PROTEIN"/>
    <property type="match status" value="1"/>
</dbReference>
<comment type="caution">
    <text evidence="2">The sequence shown here is derived from an EMBL/GenBank/DDBJ whole genome shotgun (WGS) entry which is preliminary data.</text>
</comment>
<protein>
    <recommendedName>
        <fullName evidence="4">Thaumatin-like protein</fullName>
    </recommendedName>
</protein>
<organism evidence="2 3">
    <name type="scientific">Hevea brasiliensis</name>
    <name type="common">Para rubber tree</name>
    <name type="synonym">Siphonia brasiliensis</name>
    <dbReference type="NCBI Taxonomy" id="3981"/>
    <lineage>
        <taxon>Eukaryota</taxon>
        <taxon>Viridiplantae</taxon>
        <taxon>Streptophyta</taxon>
        <taxon>Embryophyta</taxon>
        <taxon>Tracheophyta</taxon>
        <taxon>Spermatophyta</taxon>
        <taxon>Magnoliopsida</taxon>
        <taxon>eudicotyledons</taxon>
        <taxon>Gunneridae</taxon>
        <taxon>Pentapetalae</taxon>
        <taxon>rosids</taxon>
        <taxon>fabids</taxon>
        <taxon>Malpighiales</taxon>
        <taxon>Euphorbiaceae</taxon>
        <taxon>Crotonoideae</taxon>
        <taxon>Micrandreae</taxon>
        <taxon>Hevea</taxon>
    </lineage>
</organism>
<name>A0A6A6KP52_HEVBR</name>
<dbReference type="InterPro" id="IPR037176">
    <property type="entry name" value="Osmotin/thaumatin-like_sf"/>
</dbReference>
<evidence type="ECO:0008006" key="4">
    <source>
        <dbReference type="Google" id="ProtNLM"/>
    </source>
</evidence>
<evidence type="ECO:0000313" key="3">
    <source>
        <dbReference type="Proteomes" id="UP000467840"/>
    </source>
</evidence>
<reference evidence="2 3" key="1">
    <citation type="journal article" date="2020" name="Mol. Plant">
        <title>The Chromosome-Based Rubber Tree Genome Provides New Insights into Spurge Genome Evolution and Rubber Biosynthesis.</title>
        <authorList>
            <person name="Liu J."/>
            <person name="Shi C."/>
            <person name="Shi C.C."/>
            <person name="Li W."/>
            <person name="Zhang Q.J."/>
            <person name="Zhang Y."/>
            <person name="Li K."/>
            <person name="Lu H.F."/>
            <person name="Shi C."/>
            <person name="Zhu S.T."/>
            <person name="Xiao Z.Y."/>
            <person name="Nan H."/>
            <person name="Yue Y."/>
            <person name="Zhu X.G."/>
            <person name="Wu Y."/>
            <person name="Hong X.N."/>
            <person name="Fan G.Y."/>
            <person name="Tong Y."/>
            <person name="Zhang D."/>
            <person name="Mao C.L."/>
            <person name="Liu Y.L."/>
            <person name="Hao S.J."/>
            <person name="Liu W.Q."/>
            <person name="Lv M.Q."/>
            <person name="Zhang H.B."/>
            <person name="Liu Y."/>
            <person name="Hu-Tang G.R."/>
            <person name="Wang J.P."/>
            <person name="Wang J.H."/>
            <person name="Sun Y.H."/>
            <person name="Ni S.B."/>
            <person name="Chen W.B."/>
            <person name="Zhang X.C."/>
            <person name="Jiao Y.N."/>
            <person name="Eichler E.E."/>
            <person name="Li G.H."/>
            <person name="Liu X."/>
            <person name="Gao L.Z."/>
        </authorList>
    </citation>
    <scope>NUCLEOTIDE SEQUENCE [LARGE SCALE GENOMIC DNA]</scope>
    <source>
        <strain evidence="3">cv. GT1</strain>
        <tissue evidence="2">Leaf</tissue>
    </source>
</reference>
<dbReference type="SUPFAM" id="SSF49870">
    <property type="entry name" value="Osmotin, thaumatin-like protein"/>
    <property type="match status" value="2"/>
</dbReference>
<keyword evidence="3" id="KW-1185">Reference proteome</keyword>